<name>A0A9X2ERY3_9GAMM</name>
<dbReference type="InterPro" id="IPR020843">
    <property type="entry name" value="ER"/>
</dbReference>
<dbReference type="PROSITE" id="PS01162">
    <property type="entry name" value="QOR_ZETA_CRYSTAL"/>
    <property type="match status" value="1"/>
</dbReference>
<dbReference type="GO" id="GO:0008270">
    <property type="term" value="F:zinc ion binding"/>
    <property type="evidence" value="ECO:0007669"/>
    <property type="project" value="InterPro"/>
</dbReference>
<dbReference type="Proteomes" id="UP001139028">
    <property type="component" value="Unassembled WGS sequence"/>
</dbReference>
<evidence type="ECO:0000259" key="2">
    <source>
        <dbReference type="SMART" id="SM00829"/>
    </source>
</evidence>
<dbReference type="InterPro" id="IPR013154">
    <property type="entry name" value="ADH-like_N"/>
</dbReference>
<dbReference type="RefSeq" id="WP_252472519.1">
    <property type="nucleotide sequence ID" value="NZ_JALBWM010000176.1"/>
</dbReference>
<evidence type="ECO:0000313" key="4">
    <source>
        <dbReference type="Proteomes" id="UP001139028"/>
    </source>
</evidence>
<dbReference type="InterPro" id="IPR036291">
    <property type="entry name" value="NAD(P)-bd_dom_sf"/>
</dbReference>
<dbReference type="Pfam" id="PF13602">
    <property type="entry name" value="ADH_zinc_N_2"/>
    <property type="match status" value="1"/>
</dbReference>
<dbReference type="SMART" id="SM00829">
    <property type="entry name" value="PKS_ER"/>
    <property type="match status" value="1"/>
</dbReference>
<dbReference type="Gene3D" id="3.40.50.720">
    <property type="entry name" value="NAD(P)-binding Rossmann-like Domain"/>
    <property type="match status" value="1"/>
</dbReference>
<feature type="domain" description="Enoyl reductase (ER)" evidence="2">
    <location>
        <begin position="10"/>
        <end position="331"/>
    </location>
</feature>
<dbReference type="EMBL" id="JALBWM010000176">
    <property type="protein sequence ID" value="MCO1336685.1"/>
    <property type="molecule type" value="Genomic_DNA"/>
</dbReference>
<dbReference type="Gene3D" id="3.90.180.10">
    <property type="entry name" value="Medium-chain alcohol dehydrogenases, catalytic domain"/>
    <property type="match status" value="1"/>
</dbReference>
<dbReference type="InterPro" id="IPR050700">
    <property type="entry name" value="YIM1/Zinc_Alcohol_DH_Fams"/>
</dbReference>
<dbReference type="Pfam" id="PF08240">
    <property type="entry name" value="ADH_N"/>
    <property type="match status" value="1"/>
</dbReference>
<gene>
    <name evidence="3" type="ORF">MO867_20370</name>
</gene>
<dbReference type="PANTHER" id="PTHR11695:SF294">
    <property type="entry name" value="RETICULON-4-INTERACTING PROTEIN 1, MITOCHONDRIAL"/>
    <property type="match status" value="1"/>
</dbReference>
<dbReference type="PANTHER" id="PTHR11695">
    <property type="entry name" value="ALCOHOL DEHYDROGENASE RELATED"/>
    <property type="match status" value="1"/>
</dbReference>
<organism evidence="3 4">
    <name type="scientific">Microbulbifer okhotskensis</name>
    <dbReference type="NCBI Taxonomy" id="2926617"/>
    <lineage>
        <taxon>Bacteria</taxon>
        <taxon>Pseudomonadati</taxon>
        <taxon>Pseudomonadota</taxon>
        <taxon>Gammaproteobacteria</taxon>
        <taxon>Cellvibrionales</taxon>
        <taxon>Microbulbiferaceae</taxon>
        <taxon>Microbulbifer</taxon>
    </lineage>
</organism>
<keyword evidence="1" id="KW-0560">Oxidoreductase</keyword>
<dbReference type="CDD" id="cd05289">
    <property type="entry name" value="MDR_like_2"/>
    <property type="match status" value="1"/>
</dbReference>
<evidence type="ECO:0000313" key="3">
    <source>
        <dbReference type="EMBL" id="MCO1336685.1"/>
    </source>
</evidence>
<comment type="caution">
    <text evidence="3">The sequence shown here is derived from an EMBL/GenBank/DDBJ whole genome shotgun (WGS) entry which is preliminary data.</text>
</comment>
<dbReference type="SUPFAM" id="SSF51735">
    <property type="entry name" value="NAD(P)-binding Rossmann-fold domains"/>
    <property type="match status" value="1"/>
</dbReference>
<keyword evidence="4" id="KW-1185">Reference proteome</keyword>
<reference evidence="3" key="1">
    <citation type="journal article" date="2022" name="Arch. Microbiol.">
        <title>Microbulbifer okhotskensis sp. nov., isolated from a deep bottom sediment of the Okhotsk Sea.</title>
        <authorList>
            <person name="Romanenko L."/>
            <person name="Kurilenko V."/>
            <person name="Otstavnykh N."/>
            <person name="Velansky P."/>
            <person name="Isaeva M."/>
            <person name="Mikhailov V."/>
        </authorList>
    </citation>
    <scope>NUCLEOTIDE SEQUENCE</scope>
    <source>
        <strain evidence="3">OS29</strain>
    </source>
</reference>
<sequence length="339" mass="36605">MKALRMVRYGDIESSLEFQFADVANPGAKEVVVRVRAASVNPVDNMVLRGDLKSVRKEVFPAGVGRDVSGEIVTVGGEVSDYCVGDQVFARVGEEHVGTIAEFITVDASHLAPKPVNLSHEEAAAIPLVALTSYQSLIEVARLKSGDRVLIHAGSGGIGSMAIQLAKSFGAYVVTTTSTANVRWVKELGADVVIDYKKEDYLKRTSDVDVVFDTLGGEYALDAFKVIKTGGRVVSISAALDPQSAEELGLGWFIRKILALKSRKLIKAAKAKSGLYRMVIMQANGKQLRELGNLYQDNIISPVIDKVYPFEQSKEAFSYLATGRAKGKVIISLGEPAIR</sequence>
<dbReference type="InterPro" id="IPR002364">
    <property type="entry name" value="Quin_OxRdtase/zeta-crystal_CS"/>
</dbReference>
<dbReference type="SUPFAM" id="SSF50129">
    <property type="entry name" value="GroES-like"/>
    <property type="match status" value="1"/>
</dbReference>
<accession>A0A9X2ERY3</accession>
<evidence type="ECO:0000256" key="1">
    <source>
        <dbReference type="ARBA" id="ARBA00023002"/>
    </source>
</evidence>
<dbReference type="GO" id="GO:0016491">
    <property type="term" value="F:oxidoreductase activity"/>
    <property type="evidence" value="ECO:0007669"/>
    <property type="project" value="UniProtKB-KW"/>
</dbReference>
<protein>
    <submittedName>
        <fullName evidence="3">NADP-dependent oxidoreductase</fullName>
    </submittedName>
</protein>
<dbReference type="AlphaFoldDB" id="A0A9X2ERY3"/>
<proteinExistence type="predicted"/>
<dbReference type="InterPro" id="IPR011032">
    <property type="entry name" value="GroES-like_sf"/>
</dbReference>